<evidence type="ECO:0000256" key="16">
    <source>
        <dbReference type="ARBA" id="ARBA00044106"/>
    </source>
</evidence>
<evidence type="ECO:0000256" key="4">
    <source>
        <dbReference type="ARBA" id="ARBA00012632"/>
    </source>
</evidence>
<evidence type="ECO:0000313" key="20">
    <source>
        <dbReference type="Proteomes" id="UP001583193"/>
    </source>
</evidence>
<keyword evidence="7" id="KW-1015">Disulfide bond</keyword>
<comment type="catalytic activity">
    <reaction evidence="14">
        <text>1D-myo-inositol 1,2,4,5,6-pentakisphosphate + H2O = 1D-myo-inositol 1,2,5,6-tetrakisphosphate + phosphate</text>
        <dbReference type="Rhea" id="RHEA:77115"/>
        <dbReference type="ChEBI" id="CHEBI:15377"/>
        <dbReference type="ChEBI" id="CHEBI:43474"/>
        <dbReference type="ChEBI" id="CHEBI:57798"/>
        <dbReference type="ChEBI" id="CHEBI:195535"/>
    </reaction>
    <physiologicalReaction direction="left-to-right" evidence="14">
        <dbReference type="Rhea" id="RHEA:77116"/>
    </physiologicalReaction>
</comment>
<comment type="catalytic activity">
    <reaction evidence="13">
        <text>1D-myo-inositol 1,2,6-trisphosphate + H2O = 1D-myo-inositol 1,2-bisphosphate + phosphate</text>
        <dbReference type="Rhea" id="RHEA:77131"/>
        <dbReference type="ChEBI" id="CHEBI:15377"/>
        <dbReference type="ChEBI" id="CHEBI:43474"/>
        <dbReference type="ChEBI" id="CHEBI:195537"/>
        <dbReference type="ChEBI" id="CHEBI:195539"/>
    </reaction>
    <physiologicalReaction direction="left-to-right" evidence="13">
        <dbReference type="Rhea" id="RHEA:77132"/>
    </physiologicalReaction>
</comment>
<dbReference type="PANTHER" id="PTHR20963">
    <property type="entry name" value="MULTIPLE INOSITOL POLYPHOSPHATE PHOSPHATASE-RELATED"/>
    <property type="match status" value="1"/>
</dbReference>
<dbReference type="Gene3D" id="3.40.50.1240">
    <property type="entry name" value="Phosphoglycerate mutase-like"/>
    <property type="match status" value="1"/>
</dbReference>
<sequence length="462" mass="51107">MAMISFLLTFVLLARAQGNPLPNQSCNTVEGGYTCFPQLAPEWGQYAPFFSLASESSISPETTEGCHVTLVQALSRHGARYPTASKNKVYKTLINNIQANATSLKRDYAFLKTYNYTFGSDDLTNYGEFEMYQAGIAFYNRYEKLARDNVPFIRSSSSERVVASSERFIAGFHATKQKDNLSDKSQSAPIVNVILEESSTFNNTLNHGVCPKFESSDLADNVQDGFANIFVPAIQKRVQHNLPGITISTDDVISLMDLCTFDTVYQTDNASKLSPFCNLFTHSEWVQYNYYQTLGKYYGYGAGSPLGPAQGIGFVNELIARLTHTPVQDHTSTNSTLDSNSATFPLNATLYADFSHDNGLTPIFFALGLYNGTKPLSKTEVESISQTDGYSAAWSVPYAARSYVELMTCTYDEQPLVRILVNERVIPLHGCKADSLGRCTLREFVDGLSFARSGGNWASCFE</sequence>
<keyword evidence="8" id="KW-0325">Glycoprotein</keyword>
<keyword evidence="5" id="KW-0964">Secreted</keyword>
<evidence type="ECO:0000256" key="11">
    <source>
        <dbReference type="ARBA" id="ARBA00043670"/>
    </source>
</evidence>
<comment type="catalytic activity">
    <reaction evidence="15">
        <text>1D-myo-inositol hexakisphosphate + H2O = 1D-myo-inositol 1,2,4,5,6-pentakisphosphate + phosphate</text>
        <dbReference type="Rhea" id="RHEA:16989"/>
        <dbReference type="ChEBI" id="CHEBI:15377"/>
        <dbReference type="ChEBI" id="CHEBI:43474"/>
        <dbReference type="ChEBI" id="CHEBI:57798"/>
        <dbReference type="ChEBI" id="CHEBI:58130"/>
        <dbReference type="EC" id="3.1.3.8"/>
    </reaction>
    <physiologicalReaction direction="left-to-right" evidence="15">
        <dbReference type="Rhea" id="RHEA:16990"/>
    </physiologicalReaction>
</comment>
<comment type="similarity">
    <text evidence="2">Belongs to the histidine acid phosphatase family.</text>
</comment>
<gene>
    <name evidence="19" type="ORF">Plec18167_000806</name>
</gene>
<dbReference type="EMBL" id="JAVDPF010000001">
    <property type="protein sequence ID" value="KAL1886871.1"/>
    <property type="molecule type" value="Genomic_DNA"/>
</dbReference>
<comment type="subcellular location">
    <subcellularLocation>
        <location evidence="1">Secreted</location>
    </subcellularLocation>
</comment>
<evidence type="ECO:0000256" key="14">
    <source>
        <dbReference type="ARBA" id="ARBA00043748"/>
    </source>
</evidence>
<dbReference type="SUPFAM" id="SSF53254">
    <property type="entry name" value="Phosphoglycerate mutase-like"/>
    <property type="match status" value="1"/>
</dbReference>
<evidence type="ECO:0000256" key="9">
    <source>
        <dbReference type="ARBA" id="ARBA00041857"/>
    </source>
</evidence>
<dbReference type="PIRSF" id="PIRSF000894">
    <property type="entry name" value="Acid_phosphatase"/>
    <property type="match status" value="1"/>
</dbReference>
<comment type="caution">
    <text evidence="19">The sequence shown here is derived from an EMBL/GenBank/DDBJ whole genome shotgun (WGS) entry which is preliminary data.</text>
</comment>
<dbReference type="Pfam" id="PF00328">
    <property type="entry name" value="His_Phos_2"/>
    <property type="match status" value="1"/>
</dbReference>
<organism evidence="19 20">
    <name type="scientific">Paecilomyces lecythidis</name>
    <dbReference type="NCBI Taxonomy" id="3004212"/>
    <lineage>
        <taxon>Eukaryota</taxon>
        <taxon>Fungi</taxon>
        <taxon>Dikarya</taxon>
        <taxon>Ascomycota</taxon>
        <taxon>Pezizomycotina</taxon>
        <taxon>Eurotiomycetes</taxon>
        <taxon>Eurotiomycetidae</taxon>
        <taxon>Eurotiales</taxon>
        <taxon>Thermoascaceae</taxon>
        <taxon>Paecilomyces</taxon>
    </lineage>
</organism>
<dbReference type="PANTHER" id="PTHR20963:SF24">
    <property type="entry name" value="3-PHYTASE B"/>
    <property type="match status" value="1"/>
</dbReference>
<keyword evidence="6" id="KW-0378">Hydrolase</keyword>
<comment type="subunit">
    <text evidence="3">Monomer.</text>
</comment>
<evidence type="ECO:0000256" key="12">
    <source>
        <dbReference type="ARBA" id="ARBA00043675"/>
    </source>
</evidence>
<evidence type="ECO:0000313" key="19">
    <source>
        <dbReference type="EMBL" id="KAL1886871.1"/>
    </source>
</evidence>
<keyword evidence="20" id="KW-1185">Reference proteome</keyword>
<evidence type="ECO:0000256" key="18">
    <source>
        <dbReference type="SAM" id="SignalP"/>
    </source>
</evidence>
<evidence type="ECO:0000256" key="8">
    <source>
        <dbReference type="ARBA" id="ARBA00023180"/>
    </source>
</evidence>
<feature type="signal peptide" evidence="18">
    <location>
        <begin position="1"/>
        <end position="18"/>
    </location>
</feature>
<evidence type="ECO:0000256" key="5">
    <source>
        <dbReference type="ARBA" id="ARBA00022525"/>
    </source>
</evidence>
<evidence type="ECO:0000256" key="7">
    <source>
        <dbReference type="ARBA" id="ARBA00023157"/>
    </source>
</evidence>
<dbReference type="InterPro" id="IPR000560">
    <property type="entry name" value="His_Pase_clade-2"/>
</dbReference>
<dbReference type="PROSITE" id="PS00616">
    <property type="entry name" value="HIS_ACID_PHOSPHAT_1"/>
    <property type="match status" value="1"/>
</dbReference>
<evidence type="ECO:0000256" key="17">
    <source>
        <dbReference type="ARBA" id="ARBA00044262"/>
    </source>
</evidence>
<proteinExistence type="inferred from homology"/>
<reference evidence="19 20" key="1">
    <citation type="journal article" date="2024" name="IMA Fungus">
        <title>IMA Genome - F19 : A genome assembly and annotation guide to empower mycologists, including annotated draft genome sequences of Ceratocystis pirilliformis, Diaporthe australafricana, Fusarium ophioides, Paecilomyces lecythidis, and Sporothrix stenoceras.</title>
        <authorList>
            <person name="Aylward J."/>
            <person name="Wilson A.M."/>
            <person name="Visagie C.M."/>
            <person name="Spraker J."/>
            <person name="Barnes I."/>
            <person name="Buitendag C."/>
            <person name="Ceriani C."/>
            <person name="Del Mar Angel L."/>
            <person name="du Plessis D."/>
            <person name="Fuchs T."/>
            <person name="Gasser K."/>
            <person name="Kramer D."/>
            <person name="Li W."/>
            <person name="Munsamy K."/>
            <person name="Piso A."/>
            <person name="Price J.L."/>
            <person name="Sonnekus B."/>
            <person name="Thomas C."/>
            <person name="van der Nest A."/>
            <person name="van Dijk A."/>
            <person name="van Heerden A."/>
            <person name="van Vuuren N."/>
            <person name="Yilmaz N."/>
            <person name="Duong T.A."/>
            <person name="van der Merwe N.A."/>
            <person name="Wingfield M.J."/>
            <person name="Wingfield B.D."/>
        </authorList>
    </citation>
    <scope>NUCLEOTIDE SEQUENCE [LARGE SCALE GENOMIC DNA]</scope>
    <source>
        <strain evidence="19 20">CMW 18167</strain>
    </source>
</reference>
<protein>
    <recommendedName>
        <fullName evidence="16">Phytase A</fullName>
        <ecNumber evidence="4">3.1.3.8</ecNumber>
    </recommendedName>
    <alternativeName>
        <fullName evidence="17">Histidine acid phosphatase phyA</fullName>
    </alternativeName>
    <alternativeName>
        <fullName evidence="10">Myo-inositol hexakisphosphate phosphohydrolase A</fullName>
    </alternativeName>
    <alternativeName>
        <fullName evidence="9">Myo-inositol-hexaphosphate 3-phosphohydrolase A</fullName>
    </alternativeName>
</protein>
<dbReference type="CDD" id="cd07061">
    <property type="entry name" value="HP_HAP_like"/>
    <property type="match status" value="1"/>
</dbReference>
<feature type="chain" id="PRO_5047444195" description="Phytase A" evidence="18">
    <location>
        <begin position="19"/>
        <end position="462"/>
    </location>
</feature>
<evidence type="ECO:0000256" key="6">
    <source>
        <dbReference type="ARBA" id="ARBA00022801"/>
    </source>
</evidence>
<name>A0ABR3YGJ5_9EURO</name>
<dbReference type="InterPro" id="IPR033379">
    <property type="entry name" value="Acid_Pase_AS"/>
</dbReference>
<dbReference type="Proteomes" id="UP001583193">
    <property type="component" value="Unassembled WGS sequence"/>
</dbReference>
<dbReference type="InterPro" id="IPR016274">
    <property type="entry name" value="Histidine_acid_Pase_euk"/>
</dbReference>
<evidence type="ECO:0000256" key="15">
    <source>
        <dbReference type="ARBA" id="ARBA00043788"/>
    </source>
</evidence>
<evidence type="ECO:0000256" key="10">
    <source>
        <dbReference type="ARBA" id="ARBA00042300"/>
    </source>
</evidence>
<evidence type="ECO:0000256" key="13">
    <source>
        <dbReference type="ARBA" id="ARBA00043721"/>
    </source>
</evidence>
<keyword evidence="18" id="KW-0732">Signal</keyword>
<dbReference type="PROSITE" id="PS00778">
    <property type="entry name" value="HIS_ACID_PHOSPHAT_2"/>
    <property type="match status" value="1"/>
</dbReference>
<evidence type="ECO:0000256" key="1">
    <source>
        <dbReference type="ARBA" id="ARBA00004613"/>
    </source>
</evidence>
<evidence type="ECO:0000256" key="2">
    <source>
        <dbReference type="ARBA" id="ARBA00005375"/>
    </source>
</evidence>
<dbReference type="InterPro" id="IPR029033">
    <property type="entry name" value="His_PPase_superfam"/>
</dbReference>
<accession>A0ABR3YGJ5</accession>
<dbReference type="EC" id="3.1.3.8" evidence="4"/>
<comment type="catalytic activity">
    <reaction evidence="11">
        <text>1D-myo-inositol 1,2,5,6-tetrakisphosphate + H2O = 1D-myo-inositol 1,2,6-trisphosphate + phosphate</text>
        <dbReference type="Rhea" id="RHEA:77119"/>
        <dbReference type="ChEBI" id="CHEBI:15377"/>
        <dbReference type="ChEBI" id="CHEBI:43474"/>
        <dbReference type="ChEBI" id="CHEBI:195535"/>
        <dbReference type="ChEBI" id="CHEBI:195537"/>
    </reaction>
    <physiologicalReaction direction="left-to-right" evidence="11">
        <dbReference type="Rhea" id="RHEA:77120"/>
    </physiologicalReaction>
</comment>
<comment type="catalytic activity">
    <reaction evidence="12">
        <text>1D-myo-inositol 1,2-bisphosphate + H2O = 1D-myo-inositol 2-phosphate + phosphate</text>
        <dbReference type="Rhea" id="RHEA:77135"/>
        <dbReference type="ChEBI" id="CHEBI:15377"/>
        <dbReference type="ChEBI" id="CHEBI:43474"/>
        <dbReference type="ChEBI" id="CHEBI:84142"/>
        <dbReference type="ChEBI" id="CHEBI:195539"/>
    </reaction>
    <physiologicalReaction direction="left-to-right" evidence="12">
        <dbReference type="Rhea" id="RHEA:77136"/>
    </physiologicalReaction>
</comment>
<evidence type="ECO:0000256" key="3">
    <source>
        <dbReference type="ARBA" id="ARBA00011245"/>
    </source>
</evidence>